<dbReference type="Pfam" id="PF13505">
    <property type="entry name" value="OMP_b-brl"/>
    <property type="match status" value="1"/>
</dbReference>
<name>A0A0M0I525_9VIBR</name>
<evidence type="ECO:0000256" key="1">
    <source>
        <dbReference type="ARBA" id="ARBA00022729"/>
    </source>
</evidence>
<dbReference type="InterPro" id="IPR018392">
    <property type="entry name" value="LysM"/>
</dbReference>
<proteinExistence type="predicted"/>
<evidence type="ECO:0000313" key="4">
    <source>
        <dbReference type="Proteomes" id="UP000037530"/>
    </source>
</evidence>
<dbReference type="RefSeq" id="WP_053407480.1">
    <property type="nucleotide sequence ID" value="NZ_DAIPHI010000007.1"/>
</dbReference>
<gene>
    <name evidence="3" type="ORF">AKJ31_02345</name>
</gene>
<evidence type="ECO:0000259" key="2">
    <source>
        <dbReference type="PROSITE" id="PS51782"/>
    </source>
</evidence>
<protein>
    <submittedName>
        <fullName evidence="3">Peptidoglycan-binding LysM</fullName>
    </submittedName>
</protein>
<keyword evidence="4" id="KW-1185">Reference proteome</keyword>
<dbReference type="InterPro" id="IPR011250">
    <property type="entry name" value="OMP/PagP_B-barrel"/>
</dbReference>
<feature type="domain" description="LysM" evidence="2">
    <location>
        <begin position="224"/>
        <end position="272"/>
    </location>
</feature>
<dbReference type="InterPro" id="IPR036779">
    <property type="entry name" value="LysM_dom_sf"/>
</dbReference>
<dbReference type="PROSITE" id="PS51782">
    <property type="entry name" value="LYSM"/>
    <property type="match status" value="1"/>
</dbReference>
<dbReference type="STRING" id="171383.AKJ31_02345"/>
<dbReference type="Gene3D" id="3.10.350.10">
    <property type="entry name" value="LysM domain"/>
    <property type="match status" value="1"/>
</dbReference>
<sequence length="277" mass="31876">MFKKLIAVATVIYSIAGHATEYDESFYITPKLDFVNQLDSEDSSDFGLGYVLDIGVPVYKFVSIENTIRYIDWNSDQFESNFLQYGTLLKLNYPFTEKTNFALSGGFLADLDVGNEARDKEVNPYVKLDVDYNINNNWAVVLGFNQSFSSDYLDQYAYSLGVKYKFYKEKPTVEPQPVCDCIFTEKKVEEVLQPVPEEPKVVEPIIEQAPEPKPVIKQEVKPTLNYVLKEGDYIYQICRKFNMSLDEFVNMNKAYFAGRDLDYVYPGEVVKVKNPNK</sequence>
<dbReference type="InterPro" id="IPR027385">
    <property type="entry name" value="Beta-barrel_OMP"/>
</dbReference>
<dbReference type="EMBL" id="LHPI01000001">
    <property type="protein sequence ID" value="KOO09222.1"/>
    <property type="molecule type" value="Genomic_DNA"/>
</dbReference>
<dbReference type="Pfam" id="PF01476">
    <property type="entry name" value="LysM"/>
    <property type="match status" value="1"/>
</dbReference>
<comment type="caution">
    <text evidence="3">The sequence shown here is derived from an EMBL/GenBank/DDBJ whole genome shotgun (WGS) entry which is preliminary data.</text>
</comment>
<dbReference type="Gene3D" id="2.40.160.20">
    <property type="match status" value="1"/>
</dbReference>
<organism evidence="3 4">
    <name type="scientific">Vibrio hepatarius</name>
    <dbReference type="NCBI Taxonomy" id="171383"/>
    <lineage>
        <taxon>Bacteria</taxon>
        <taxon>Pseudomonadati</taxon>
        <taxon>Pseudomonadota</taxon>
        <taxon>Gammaproteobacteria</taxon>
        <taxon>Vibrionales</taxon>
        <taxon>Vibrionaceae</taxon>
        <taxon>Vibrio</taxon>
        <taxon>Vibrio oreintalis group</taxon>
    </lineage>
</organism>
<dbReference type="AlphaFoldDB" id="A0A0M0I525"/>
<dbReference type="OrthoDB" id="9787225at2"/>
<dbReference type="PATRIC" id="fig|171383.3.peg.486"/>
<reference evidence="4" key="1">
    <citation type="submission" date="2015-08" db="EMBL/GenBank/DDBJ databases">
        <title>Vibrio galatheae sp. nov., a novel member of the Vibrionaceae family isolated from the Solomon Islands.</title>
        <authorList>
            <person name="Giubergia S."/>
            <person name="Machado H."/>
            <person name="Mateiu R.V."/>
            <person name="Gram L."/>
        </authorList>
    </citation>
    <scope>NUCLEOTIDE SEQUENCE [LARGE SCALE GENOMIC DNA]</scope>
    <source>
        <strain evidence="4">DSM 19134</strain>
    </source>
</reference>
<dbReference type="SUPFAM" id="SSF54106">
    <property type="entry name" value="LysM domain"/>
    <property type="match status" value="1"/>
</dbReference>
<keyword evidence="1" id="KW-0732">Signal</keyword>
<dbReference type="Proteomes" id="UP000037530">
    <property type="component" value="Unassembled WGS sequence"/>
</dbReference>
<dbReference type="SUPFAM" id="SSF56925">
    <property type="entry name" value="OMPA-like"/>
    <property type="match status" value="1"/>
</dbReference>
<evidence type="ECO:0000313" key="3">
    <source>
        <dbReference type="EMBL" id="KOO09222.1"/>
    </source>
</evidence>
<accession>A0A0M0I525</accession>